<evidence type="ECO:0000256" key="3">
    <source>
        <dbReference type="ARBA" id="ARBA00023125"/>
    </source>
</evidence>
<keyword evidence="3 5" id="KW-0238">DNA-binding</keyword>
<keyword evidence="8" id="KW-1185">Reference proteome</keyword>
<dbReference type="PROSITE" id="PS50977">
    <property type="entry name" value="HTH_TETR_2"/>
    <property type="match status" value="1"/>
</dbReference>
<dbReference type="InterPro" id="IPR001647">
    <property type="entry name" value="HTH_TetR"/>
</dbReference>
<evidence type="ECO:0000313" key="8">
    <source>
        <dbReference type="Proteomes" id="UP000027746"/>
    </source>
</evidence>
<name>A0A073IWW1_9RHOB</name>
<comment type="caution">
    <text evidence="7">The sequence shown here is derived from an EMBL/GenBank/DDBJ whole genome shotgun (WGS) entry which is preliminary data.</text>
</comment>
<proteinExistence type="predicted"/>
<evidence type="ECO:0000313" key="7">
    <source>
        <dbReference type="EMBL" id="KEJ94843.1"/>
    </source>
</evidence>
<evidence type="ECO:0000256" key="2">
    <source>
        <dbReference type="ARBA" id="ARBA00023015"/>
    </source>
</evidence>
<keyword evidence="4" id="KW-0804">Transcription</keyword>
<dbReference type="InterPro" id="IPR009057">
    <property type="entry name" value="Homeodomain-like_sf"/>
</dbReference>
<gene>
    <name evidence="7" type="ORF">SUH3_23965</name>
</gene>
<keyword evidence="1" id="KW-0678">Repressor</keyword>
<evidence type="ECO:0000256" key="4">
    <source>
        <dbReference type="ARBA" id="ARBA00023163"/>
    </source>
</evidence>
<accession>A0A073IWW1</accession>
<dbReference type="InterPro" id="IPR050109">
    <property type="entry name" value="HTH-type_TetR-like_transc_reg"/>
</dbReference>
<dbReference type="Pfam" id="PF00440">
    <property type="entry name" value="TetR_N"/>
    <property type="match status" value="1"/>
</dbReference>
<dbReference type="Gene3D" id="1.10.357.10">
    <property type="entry name" value="Tetracycline Repressor, domain 2"/>
    <property type="match status" value="1"/>
</dbReference>
<feature type="DNA-binding region" description="H-T-H motif" evidence="5">
    <location>
        <begin position="31"/>
        <end position="50"/>
    </location>
</feature>
<dbReference type="OrthoDB" id="9802947at2"/>
<dbReference type="SUPFAM" id="SSF48498">
    <property type="entry name" value="Tetracyclin repressor-like, C-terminal domain"/>
    <property type="match status" value="1"/>
</dbReference>
<dbReference type="GeneID" id="68868418"/>
<dbReference type="SUPFAM" id="SSF46689">
    <property type="entry name" value="Homeodomain-like"/>
    <property type="match status" value="1"/>
</dbReference>
<dbReference type="InterPro" id="IPR036271">
    <property type="entry name" value="Tet_transcr_reg_TetR-rel_C_sf"/>
</dbReference>
<dbReference type="PANTHER" id="PTHR30055">
    <property type="entry name" value="HTH-TYPE TRANSCRIPTIONAL REGULATOR RUTR"/>
    <property type="match status" value="1"/>
</dbReference>
<evidence type="ECO:0000256" key="1">
    <source>
        <dbReference type="ARBA" id="ARBA00022491"/>
    </source>
</evidence>
<evidence type="ECO:0000259" key="6">
    <source>
        <dbReference type="PROSITE" id="PS50977"/>
    </source>
</evidence>
<dbReference type="EMBL" id="JAMD01000009">
    <property type="protein sequence ID" value="KEJ94843.1"/>
    <property type="molecule type" value="Genomic_DNA"/>
</dbReference>
<dbReference type="PANTHER" id="PTHR30055:SF234">
    <property type="entry name" value="HTH-TYPE TRANSCRIPTIONAL REGULATOR BETI"/>
    <property type="match status" value="1"/>
</dbReference>
<evidence type="ECO:0000256" key="5">
    <source>
        <dbReference type="PROSITE-ProRule" id="PRU00335"/>
    </source>
</evidence>
<feature type="domain" description="HTH tetR-type" evidence="6">
    <location>
        <begin position="8"/>
        <end position="68"/>
    </location>
</feature>
<keyword evidence="2" id="KW-0805">Transcription regulation</keyword>
<dbReference type="RefSeq" id="WP_037928280.1">
    <property type="nucleotide sequence ID" value="NZ_CP054599.1"/>
</dbReference>
<sequence>MPKTVDHDERRSMILGAFVTLVVRDGLHAVSMRSVAAEAGISLRLVQYYFKTKAGLKQSGLAMLEKLSSERWEKRVGGLPEASTVMETLRALFVEALPTDKQGREFHLLWTAYAVLGETDPEIPNRMIVEGPHRLLRRVASLLKQGQSLGEFDAELDVDSEAVVLIGLIHGLGTAVMIGLKSGDVALKLLISHLDRLRAPRGPDPRVLR</sequence>
<dbReference type="GO" id="GO:0003700">
    <property type="term" value="F:DNA-binding transcription factor activity"/>
    <property type="evidence" value="ECO:0007669"/>
    <property type="project" value="TreeGrafter"/>
</dbReference>
<reference evidence="7 8" key="1">
    <citation type="submission" date="2014-01" db="EMBL/GenBank/DDBJ databases">
        <title>Sulfitobacter sp. H3 (MCCC 1A00686) Genome Sequencing.</title>
        <authorList>
            <person name="Lai Q."/>
            <person name="Hong Z."/>
        </authorList>
    </citation>
    <scope>NUCLEOTIDE SEQUENCE [LARGE SCALE GENOMIC DNA]</scope>
    <source>
        <strain evidence="7 8">H3</strain>
    </source>
</reference>
<dbReference type="GO" id="GO:0000976">
    <property type="term" value="F:transcription cis-regulatory region binding"/>
    <property type="evidence" value="ECO:0007669"/>
    <property type="project" value="TreeGrafter"/>
</dbReference>
<dbReference type="Proteomes" id="UP000027746">
    <property type="component" value="Unassembled WGS sequence"/>
</dbReference>
<dbReference type="Pfam" id="PF13977">
    <property type="entry name" value="TetR_C_6"/>
    <property type="match status" value="1"/>
</dbReference>
<protein>
    <recommendedName>
        <fullName evidence="6">HTH tetR-type domain-containing protein</fullName>
    </recommendedName>
</protein>
<dbReference type="InterPro" id="IPR039538">
    <property type="entry name" value="BetI_C"/>
</dbReference>
<organism evidence="7 8">
    <name type="scientific">Pseudosulfitobacter pseudonitzschiae</name>
    <dbReference type="NCBI Taxonomy" id="1402135"/>
    <lineage>
        <taxon>Bacteria</taxon>
        <taxon>Pseudomonadati</taxon>
        <taxon>Pseudomonadota</taxon>
        <taxon>Alphaproteobacteria</taxon>
        <taxon>Rhodobacterales</taxon>
        <taxon>Roseobacteraceae</taxon>
        <taxon>Pseudosulfitobacter</taxon>
    </lineage>
</organism>
<dbReference type="AlphaFoldDB" id="A0A073IWW1"/>